<keyword evidence="2" id="KW-1185">Reference proteome</keyword>
<dbReference type="EMBL" id="APVH01000043">
    <property type="protein sequence ID" value="EPX76754.1"/>
    <property type="molecule type" value="Genomic_DNA"/>
</dbReference>
<organism evidence="1 2">
    <name type="scientific">Salipiger mucosus DSM 16094</name>
    <dbReference type="NCBI Taxonomy" id="1123237"/>
    <lineage>
        <taxon>Bacteria</taxon>
        <taxon>Pseudomonadati</taxon>
        <taxon>Pseudomonadota</taxon>
        <taxon>Alphaproteobacteria</taxon>
        <taxon>Rhodobacterales</taxon>
        <taxon>Roseobacteraceae</taxon>
        <taxon>Salipiger</taxon>
    </lineage>
</organism>
<dbReference type="HOGENOM" id="CLU_387757_0_0_5"/>
<dbReference type="eggNOG" id="COG2310">
    <property type="taxonomic scope" value="Bacteria"/>
</dbReference>
<dbReference type="RefSeq" id="WP_021120769.1">
    <property type="nucleotide sequence ID" value="NZ_KE557281.1"/>
</dbReference>
<dbReference type="AlphaFoldDB" id="S9RS08"/>
<comment type="caution">
    <text evidence="1">The sequence shown here is derived from an EMBL/GenBank/DDBJ whole genome shotgun (WGS) entry which is preliminary data.</text>
</comment>
<protein>
    <submittedName>
        <fullName evidence="1">Uncharacterized protein</fullName>
    </submittedName>
</protein>
<evidence type="ECO:0000313" key="1">
    <source>
        <dbReference type="EMBL" id="EPX76754.1"/>
    </source>
</evidence>
<reference evidence="2" key="1">
    <citation type="journal article" date="2014" name="Stand. Genomic Sci.">
        <title>Genome sequence of the exopolysaccharide-producing Salipiger mucosus type strain (DSM 16094(T)), a moderately halophilic member of the Roseobacter clade.</title>
        <authorList>
            <person name="Riedel T."/>
            <person name="Spring S."/>
            <person name="Fiebig A."/>
            <person name="Petersen J."/>
            <person name="Kyrpides N.C."/>
            <person name="Goker M."/>
            <person name="Klenk H.P."/>
        </authorList>
    </citation>
    <scope>NUCLEOTIDE SEQUENCE [LARGE SCALE GENOMIC DNA]</scope>
    <source>
        <strain evidence="2">DSM 16094</strain>
    </source>
</reference>
<sequence length="712" mass="79386">MTSTISLFGALHLDPETCLEGGHDASVEDIMALLMDYRYVPSPALLKALYDCTPAQRGNVFTMLKSELRDLLGESFQTLPLYRDFPNHEIVPFELRVVLWIARHLGIDIVEFDRAYYGADPVTGFPDDTFTTDPDLDAAFHVELEDGSVRRDLRFLKLADNDFIRNKVIDIMSNLTPLSSGELEFVEWAISAGYATAEDLQVVKFREKLPLLRGLFSTEDYAAMCNSVTDALRLAVHLTGTTTKKAVTSGYGWSYTPSIPDVAVEPDLSLKTPPRFDLKTSEAKKVVDLVEHILVHGSTDFETDFLRHEEKWKRFAEHVRIRQFTKRAPKTVEALVAVRSGEMQSWEARYEKASLEGKIDLAMKRPGAFIRRLAALHRGVSAAMDRALEDKLLRTCRSVFPQVDVMKLLQLHVHLTRTLGRRQRIHALPDGTLMASEAEVQDMFDIASELEGHLSARLSGILPWAPENEDLKGLFVPAANRTASQSDQRFSRGDRTTLNLTDADTVRAFLHWKERCDVDLSVLSFNASVEQVGSCSYMSLTSPACRHSGDILDGSAGAAEYVDIQVGEARGNGIRYLVLIGNVFSGSSFDHFPCYIGAMIRDGKSGSHLEPSTVETKMSLDSDKRATTAAILDLETGELIYADTHANWRERSNVRTEKAGLKQTLEYIVDYHAYRATFEDVLRFAGTEGGLRATCQDVRDDIDGVLSKLSAA</sequence>
<dbReference type="Proteomes" id="UP000015347">
    <property type="component" value="Unassembled WGS sequence"/>
</dbReference>
<name>S9RS08_9RHOB</name>
<dbReference type="STRING" id="1123237.Salmuc_04640"/>
<gene>
    <name evidence="1" type="ORF">Salmuc_04640</name>
</gene>
<accession>S9RS08</accession>
<evidence type="ECO:0000313" key="2">
    <source>
        <dbReference type="Proteomes" id="UP000015347"/>
    </source>
</evidence>
<proteinExistence type="predicted"/>